<protein>
    <submittedName>
        <fullName evidence="2">Double-strand break repair protein AddB</fullName>
    </submittedName>
</protein>
<feature type="domain" description="PD-(D/E)XK endonuclease-like" evidence="1">
    <location>
        <begin position="704"/>
        <end position="915"/>
    </location>
</feature>
<name>A0A1H3FA10_9RHOB</name>
<dbReference type="NCBIfam" id="TIGR02786">
    <property type="entry name" value="addB_alphas"/>
    <property type="match status" value="1"/>
</dbReference>
<dbReference type="AlphaFoldDB" id="A0A1H3FA10"/>
<reference evidence="2 3" key="1">
    <citation type="submission" date="2016-10" db="EMBL/GenBank/DDBJ databases">
        <authorList>
            <person name="de Groot N.N."/>
        </authorList>
    </citation>
    <scope>NUCLEOTIDE SEQUENCE [LARGE SCALE GENOMIC DNA]</scope>
    <source>
        <strain evidence="2 3">DSM 26880</strain>
    </source>
</reference>
<dbReference type="InterPro" id="IPR011604">
    <property type="entry name" value="PDDEXK-like_dom_sf"/>
</dbReference>
<dbReference type="EMBL" id="FNPF01000001">
    <property type="protein sequence ID" value="SDX87883.1"/>
    <property type="molecule type" value="Genomic_DNA"/>
</dbReference>
<dbReference type="RefSeq" id="WP_089878105.1">
    <property type="nucleotide sequence ID" value="NZ_FNPF01000001.1"/>
</dbReference>
<dbReference type="SUPFAM" id="SSF52540">
    <property type="entry name" value="P-loop containing nucleoside triphosphate hydrolases"/>
    <property type="match status" value="1"/>
</dbReference>
<evidence type="ECO:0000259" key="1">
    <source>
        <dbReference type="Pfam" id="PF12705"/>
    </source>
</evidence>
<dbReference type="InterPro" id="IPR038726">
    <property type="entry name" value="PDDEXK_AddAB-type"/>
</dbReference>
<gene>
    <name evidence="2" type="ORF">SAMN05444340_101301</name>
</gene>
<dbReference type="InterPro" id="IPR014153">
    <property type="entry name" value="Ds_break_AddB"/>
</dbReference>
<evidence type="ECO:0000313" key="2">
    <source>
        <dbReference type="EMBL" id="SDX87883.1"/>
    </source>
</evidence>
<dbReference type="STRING" id="321339.SAMN05444340_101301"/>
<dbReference type="OrthoDB" id="9780606at2"/>
<dbReference type="Gene3D" id="3.90.320.10">
    <property type="match status" value="1"/>
</dbReference>
<dbReference type="SUPFAM" id="SSF52980">
    <property type="entry name" value="Restriction endonuclease-like"/>
    <property type="match status" value="1"/>
</dbReference>
<evidence type="ECO:0000313" key="3">
    <source>
        <dbReference type="Proteomes" id="UP000199286"/>
    </source>
</evidence>
<dbReference type="InterPro" id="IPR027417">
    <property type="entry name" value="P-loop_NTPase"/>
</dbReference>
<dbReference type="Proteomes" id="UP000199286">
    <property type="component" value="Unassembled WGS sequence"/>
</dbReference>
<dbReference type="InterPro" id="IPR011335">
    <property type="entry name" value="Restrct_endonuc-II-like"/>
</dbReference>
<keyword evidence="3" id="KW-1185">Reference proteome</keyword>
<organism evidence="2 3">
    <name type="scientific">Citreimonas salinaria</name>
    <dbReference type="NCBI Taxonomy" id="321339"/>
    <lineage>
        <taxon>Bacteria</taxon>
        <taxon>Pseudomonadati</taxon>
        <taxon>Pseudomonadota</taxon>
        <taxon>Alphaproteobacteria</taxon>
        <taxon>Rhodobacterales</taxon>
        <taxon>Roseobacteraceae</taxon>
        <taxon>Citreimonas</taxon>
    </lineage>
</organism>
<proteinExistence type="predicted"/>
<sequence length="975" mass="106689">MFERRAPRVFALPPGVDFPAALVDGLHARMKDRPPEAMARVTLFVNSDRTAKGIRAAFDAGPPALLPRIRLVTDLADPTMRARLTPPVPPLRRRLELTALVARLLQTEPGLAPRAALFDLSDSLATLMEEMHTEGVDPGRVARLDVSDQSGHWQRALRFIRIVQVFFDADSDPDRAAHARRALMARLEAWADAPPADPVIVAGSTGSRGTTHALMRAVARLPQGAVILPGFDRALPQKVWGGFDDPLTGEDHPQYRLGRLLAELGLEARDVLPWTAAQAPAPERNAVISLALRPAPVTYQWMAEGPTLPPLPQAMASVTLLEAPAPRHEALAIALRLRQAAEDGTRAALVTPDRTLTRQVTAVLQRWSIVPDDSAGRPAQMTAPGRFLRHVAQLFTEPLSAEVLLTLLKHPLCHETGRGPHLLNTRDLELHLRKKAWAYPNAPALRAWGEAEMRAGWTDWLTRCFCDLEDPASRPLAEHVDRHVALAEAIAAGPTGSGAGALWDRAAGRTLLRIVEELRAEAPHGTDMTARDYAALFGALVSREEVPEVDPTHPGIRILGPLEVRAAPADLMILAGLNEGSWPEVPGADPWLNRAMRAEARLLLPERRIGLSAHDFQIAAAAPEIWLTRSTKSDDAETVPSRWLNRLSNLLSGLPSRDGPAALDQMKARGKHWLALARAAEEPLQAPAAHRPSPAPPVAARPAQLSVTEIKRLVRDPYAIYAKHVLRLRPLDPLMRPPDALLRGILLHEILETVVRDARDANRPVTADDLDAAARAILSDPANLPFPSVQLLWRARVSRIADWFAETEADRRAIARPAHFEAQGKAQIPELGFTLTGTADRIDIDERGGAHVYDYKTGQAPTEKQQRHFDKQLLLEAAMIERGAFENLSPDHVARALFISLSPSDPKEVPAPLEDAPPDTVWAEFTALIAAYADPTKGYTARRALLSDADAGDYDHLARFGEWDVTDTATPEPLP</sequence>
<accession>A0A1H3FA10</accession>
<dbReference type="Pfam" id="PF12705">
    <property type="entry name" value="PDDEXK_1"/>
    <property type="match status" value="1"/>
</dbReference>